<evidence type="ECO:0000256" key="1">
    <source>
        <dbReference type="SAM" id="MobiDB-lite"/>
    </source>
</evidence>
<accession>A0A2X4V7Y7</accession>
<dbReference type="STRING" id="82996.ADP72_18035"/>
<feature type="compositionally biased region" description="Basic and acidic residues" evidence="1">
    <location>
        <begin position="200"/>
        <end position="211"/>
    </location>
</feature>
<protein>
    <submittedName>
        <fullName evidence="2">Uncharacterized protein conserved in bacteria</fullName>
    </submittedName>
</protein>
<dbReference type="Proteomes" id="UP000248897">
    <property type="component" value="Chromosome 1"/>
</dbReference>
<dbReference type="AlphaFoldDB" id="A0A2X4V7Y7"/>
<dbReference type="EMBL" id="LS483469">
    <property type="protein sequence ID" value="SQI44288.1"/>
    <property type="molecule type" value="Genomic_DNA"/>
</dbReference>
<dbReference type="PANTHER" id="PTHR39166">
    <property type="entry name" value="BLL1166 PROTEIN"/>
    <property type="match status" value="1"/>
</dbReference>
<reference evidence="2 3" key="1">
    <citation type="submission" date="2018-06" db="EMBL/GenBank/DDBJ databases">
        <authorList>
            <consortium name="Pathogen Informatics"/>
            <person name="Doyle S."/>
        </authorList>
    </citation>
    <scope>NUCLEOTIDE SEQUENCE [LARGE SCALE GENOMIC DNA]</scope>
    <source>
        <strain evidence="2 3">NCTC12961</strain>
    </source>
</reference>
<feature type="compositionally biased region" description="Basic residues" evidence="1">
    <location>
        <begin position="212"/>
        <end position="226"/>
    </location>
</feature>
<feature type="region of interest" description="Disordered" evidence="1">
    <location>
        <begin position="200"/>
        <end position="246"/>
    </location>
</feature>
<evidence type="ECO:0000313" key="3">
    <source>
        <dbReference type="Proteomes" id="UP000248897"/>
    </source>
</evidence>
<dbReference type="Pfam" id="PF06042">
    <property type="entry name" value="NTP_transf_6"/>
    <property type="match status" value="1"/>
</dbReference>
<dbReference type="PANTHER" id="PTHR39166:SF1">
    <property type="entry name" value="BLL1166 PROTEIN"/>
    <property type="match status" value="1"/>
</dbReference>
<dbReference type="InterPro" id="IPR009267">
    <property type="entry name" value="NTP_transf_6"/>
</dbReference>
<name>A0A2X4V7Y7_SERPL</name>
<proteinExistence type="predicted"/>
<evidence type="ECO:0000313" key="2">
    <source>
        <dbReference type="EMBL" id="SQI44288.1"/>
    </source>
</evidence>
<sequence length="246" mass="28513">MNRHQKIIQWLQQDNERMTLLRTVRRLGLNDWCLGAGFVRNLVWDRLHGYASPTPLNDIDVIHFDPQRSEAERDRMLEARLQQWLPQPWSVKNQARMHLRSGRAPYLNSEDAISFWTELETAVGARLNADDGIQLVAPFGLERLFDDTITFNAKNGDIHTFEQRVADKGWLQRCRGYGKFAGKVLPTAADTLSRNIKTQGEHHVHQHYHDRAGKKHRTRRQQRLQRPRQTGPGADGQACQSAARRR</sequence>
<gene>
    <name evidence="2" type="ORF">NCTC12961_04275</name>
</gene>
<organism evidence="2 3">
    <name type="scientific">Serratia plymuthica</name>
    <dbReference type="NCBI Taxonomy" id="82996"/>
    <lineage>
        <taxon>Bacteria</taxon>
        <taxon>Pseudomonadati</taxon>
        <taxon>Pseudomonadota</taxon>
        <taxon>Gammaproteobacteria</taxon>
        <taxon>Enterobacterales</taxon>
        <taxon>Yersiniaceae</taxon>
        <taxon>Serratia</taxon>
    </lineage>
</organism>